<gene>
    <name evidence="3" type="ORF">M0813_25560</name>
</gene>
<dbReference type="SMART" id="SM00710">
    <property type="entry name" value="PbH1"/>
    <property type="match status" value="8"/>
</dbReference>
<dbReference type="Pfam" id="PF05048">
    <property type="entry name" value="NosD"/>
    <property type="match status" value="1"/>
</dbReference>
<proteinExistence type="predicted"/>
<protein>
    <recommendedName>
        <fullName evidence="2">Periplasmic copper-binding protein NosD beta helix domain-containing protein</fullName>
    </recommendedName>
</protein>
<feature type="chain" id="PRO_5045323055" description="Periplasmic copper-binding protein NosD beta helix domain-containing protein" evidence="1">
    <location>
        <begin position="20"/>
        <end position="527"/>
    </location>
</feature>
<dbReference type="InterPro" id="IPR011050">
    <property type="entry name" value="Pectin_lyase_fold/virulence"/>
</dbReference>
<dbReference type="InterPro" id="IPR012334">
    <property type="entry name" value="Pectin_lyas_fold"/>
</dbReference>
<comment type="caution">
    <text evidence="3">The sequence shown here is derived from an EMBL/GenBank/DDBJ whole genome shotgun (WGS) entry which is preliminary data.</text>
</comment>
<feature type="domain" description="Periplasmic copper-binding protein NosD beta helix" evidence="2">
    <location>
        <begin position="235"/>
        <end position="462"/>
    </location>
</feature>
<dbReference type="InterPro" id="IPR022441">
    <property type="entry name" value="Para_beta_helix_rpt-2"/>
</dbReference>
<dbReference type="EMBL" id="JAOAOG010000231">
    <property type="protein sequence ID" value="KAJ6238977.1"/>
    <property type="molecule type" value="Genomic_DNA"/>
</dbReference>
<dbReference type="InterPro" id="IPR007742">
    <property type="entry name" value="NosD_dom"/>
</dbReference>
<evidence type="ECO:0000256" key="1">
    <source>
        <dbReference type="SAM" id="SignalP"/>
    </source>
</evidence>
<feature type="signal peptide" evidence="1">
    <location>
        <begin position="1"/>
        <end position="19"/>
    </location>
</feature>
<dbReference type="Proteomes" id="UP001150062">
    <property type="component" value="Unassembled WGS sequence"/>
</dbReference>
<evidence type="ECO:0000259" key="2">
    <source>
        <dbReference type="Pfam" id="PF05048"/>
    </source>
</evidence>
<sequence length="527" mass="58857">MSLLKIAFIFSLFLQVLLCVSGGEHVVPYDGMVITSDTLLAHGDYYLPHGISIGSSNIFLNLNNSTLRGGSNQNVGITLDGYSNVYIGNGRITNYYYGIKISNGRGNEIAGLELFANWQDPNAQNPTPPSLDINVTPEDYGDKKNFGGGMWISNNNGIKLHHHYLHDQENGVDLFNVTDATITNNRFETHVGWCLHIWKSQGTSLNKNSFKNCVRRSSKDRDFSGNSAAVLITCGSSDSVIQSSTFVNSGSAFIISGFPTLKKDECCPSTSNIILQNKIDQVVRGAFEDSFSNQNQYLSNNITNVGYGFLGMYLSGNTIIGGNRITNATHHGIILGHSNNNQIVGNIIKNTTLGNQIELWTDLKEHYNPLSYQCLQLKNQQNSSNNEIISNIFEANSNFAINLINTTQSLIYNNYINLLKKAKSIKEEGLSFGNQWYTAKQNFPNICNGENTGGNYYSDYTGKERWQKDGFGDTPYNDNNLINEYDKLPLICKKKLNSTEREMDFKLTSLFLKKYLKTFKLSKFLTK</sequence>
<name>A0ABQ8Y297_9EUKA</name>
<reference evidence="3" key="1">
    <citation type="submission" date="2022-08" db="EMBL/GenBank/DDBJ databases">
        <title>Novel sulfate-reducing endosymbionts in the free-living metamonad Anaeramoeba.</title>
        <authorList>
            <person name="Jerlstrom-Hultqvist J."/>
            <person name="Cepicka I."/>
            <person name="Gallot-Lavallee L."/>
            <person name="Salas-Leiva D."/>
            <person name="Curtis B.A."/>
            <person name="Zahonova K."/>
            <person name="Pipaliya S."/>
            <person name="Dacks J."/>
            <person name="Roger A.J."/>
        </authorList>
    </citation>
    <scope>NUCLEOTIDE SEQUENCE</scope>
    <source>
        <strain evidence="3">Schooner1</strain>
    </source>
</reference>
<organism evidence="3 4">
    <name type="scientific">Anaeramoeba flamelloides</name>
    <dbReference type="NCBI Taxonomy" id="1746091"/>
    <lineage>
        <taxon>Eukaryota</taxon>
        <taxon>Metamonada</taxon>
        <taxon>Anaeramoebidae</taxon>
        <taxon>Anaeramoeba</taxon>
    </lineage>
</organism>
<evidence type="ECO:0000313" key="4">
    <source>
        <dbReference type="Proteomes" id="UP001150062"/>
    </source>
</evidence>
<accession>A0ABQ8Y297</accession>
<dbReference type="SUPFAM" id="SSF51126">
    <property type="entry name" value="Pectin lyase-like"/>
    <property type="match status" value="1"/>
</dbReference>
<dbReference type="Gene3D" id="2.160.20.10">
    <property type="entry name" value="Single-stranded right-handed beta-helix, Pectin lyase-like"/>
    <property type="match status" value="1"/>
</dbReference>
<evidence type="ECO:0000313" key="3">
    <source>
        <dbReference type="EMBL" id="KAJ6238977.1"/>
    </source>
</evidence>
<keyword evidence="4" id="KW-1185">Reference proteome</keyword>
<dbReference type="NCBIfam" id="TIGR03804">
    <property type="entry name" value="para_beta_helix"/>
    <property type="match status" value="1"/>
</dbReference>
<dbReference type="InterPro" id="IPR006626">
    <property type="entry name" value="PbH1"/>
</dbReference>
<keyword evidence="1" id="KW-0732">Signal</keyword>